<dbReference type="Proteomes" id="UP001357452">
    <property type="component" value="Unassembled WGS sequence"/>
</dbReference>
<keyword evidence="2 3" id="KW-0479">Metal-binding</keyword>
<dbReference type="InterPro" id="IPR015867">
    <property type="entry name" value="N-reg_PII/ATP_PRibTrfase_C"/>
</dbReference>
<comment type="similarity">
    <text evidence="1 3">Belongs to the GTP cyclohydrolase I type 2/NIF3 family.</text>
</comment>
<dbReference type="SUPFAM" id="SSF102705">
    <property type="entry name" value="NIF3 (NGG1p interacting factor 3)-like"/>
    <property type="match status" value="1"/>
</dbReference>
<dbReference type="Pfam" id="PF01784">
    <property type="entry name" value="DUF34_NIF3"/>
    <property type="match status" value="1"/>
</dbReference>
<organism evidence="4 5">
    <name type="scientific">Niabella digestorum</name>
    <dbReference type="NCBI Taxonomy" id="3117701"/>
    <lineage>
        <taxon>Bacteria</taxon>
        <taxon>Pseudomonadati</taxon>
        <taxon>Bacteroidota</taxon>
        <taxon>Chitinophagia</taxon>
        <taxon>Chitinophagales</taxon>
        <taxon>Chitinophagaceae</taxon>
        <taxon>Niabella</taxon>
    </lineage>
</organism>
<evidence type="ECO:0000256" key="3">
    <source>
        <dbReference type="PIRNR" id="PIRNR037489"/>
    </source>
</evidence>
<dbReference type="PIRSF" id="PIRSF037489">
    <property type="entry name" value="UCP037489_NIF3_YqfO"/>
    <property type="match status" value="1"/>
</dbReference>
<protein>
    <recommendedName>
        <fullName evidence="3">GTP cyclohydrolase 1 type 2 homolog</fullName>
    </recommendedName>
</protein>
<name>A0ABU7RIF2_9BACT</name>
<evidence type="ECO:0000313" key="5">
    <source>
        <dbReference type="Proteomes" id="UP001357452"/>
    </source>
</evidence>
<proteinExistence type="inferred from homology"/>
<dbReference type="NCBIfam" id="TIGR00486">
    <property type="entry name" value="YbgI_SA1388"/>
    <property type="match status" value="1"/>
</dbReference>
<dbReference type="InterPro" id="IPR002678">
    <property type="entry name" value="DUF34/NIF3"/>
</dbReference>
<evidence type="ECO:0000256" key="1">
    <source>
        <dbReference type="ARBA" id="ARBA00006964"/>
    </source>
</evidence>
<dbReference type="EMBL" id="JAZGLY010000006">
    <property type="protein sequence ID" value="MEE6187779.1"/>
    <property type="molecule type" value="Genomic_DNA"/>
</dbReference>
<gene>
    <name evidence="4" type="ORF">V2H41_10900</name>
</gene>
<accession>A0ABU7RIF2</accession>
<evidence type="ECO:0000313" key="4">
    <source>
        <dbReference type="EMBL" id="MEE6187779.1"/>
    </source>
</evidence>
<sequence length="364" mass="40476">MVIKDIIGYLESIAHPSLQEHYDNAGLITGDANWECTGVLCCLDTIEAVVDEAITKGCNLIVAHHPIIFGGLKKITGNSYVERTIIKAIKHDIAIYAIHTNLDNVLSGVNGMIAQKLGLKNLSILAPKKEQLSKLYFYIPAAHAENVMSALFQAGAGHIGNYSECSFSVKGIGTFKPNEAANPFIGEKGQRHSDEELKIEMLFPAHLEHRLIHTLKTHHPYEEVAYEVIRLTNLHQEIGAGVTGEWDDAISEKEFLQRLKDIFNLSIVKHTVLQGKSIKKVSICGGAGIFLLKNAINSKSDAYITSDIKYHEFFDADNRILLVDIGHYESEQYTIELLANILEQKFPNFAVLKTGVNTNPVYYF</sequence>
<comment type="caution">
    <text evidence="4">The sequence shown here is derived from an EMBL/GenBank/DDBJ whole genome shotgun (WGS) entry which is preliminary data.</text>
</comment>
<dbReference type="PANTHER" id="PTHR13799:SF14">
    <property type="entry name" value="GTP CYCLOHYDROLASE 1 TYPE 2 HOMOLOG"/>
    <property type="match status" value="1"/>
</dbReference>
<dbReference type="InterPro" id="IPR036069">
    <property type="entry name" value="DUF34/NIF3_sf"/>
</dbReference>
<dbReference type="InterPro" id="IPR017221">
    <property type="entry name" value="DUF34/NIF3_bac"/>
</dbReference>
<dbReference type="Gene3D" id="3.30.70.120">
    <property type="match status" value="1"/>
</dbReference>
<keyword evidence="5" id="KW-1185">Reference proteome</keyword>
<reference evidence="4 5" key="1">
    <citation type="submission" date="2024-01" db="EMBL/GenBank/DDBJ databases">
        <title>Niabella digestum sp. nov., isolated from waste digestion system.</title>
        <authorList>
            <person name="Zhang L."/>
        </authorList>
    </citation>
    <scope>NUCLEOTIDE SEQUENCE [LARGE SCALE GENOMIC DNA]</scope>
    <source>
        <strain evidence="4 5">A18</strain>
    </source>
</reference>
<evidence type="ECO:0000256" key="2">
    <source>
        <dbReference type="ARBA" id="ARBA00022723"/>
    </source>
</evidence>
<dbReference type="Gene3D" id="3.40.1390.30">
    <property type="entry name" value="NIF3 (NGG1p interacting factor 3)-like"/>
    <property type="match status" value="1"/>
</dbReference>
<dbReference type="PANTHER" id="PTHR13799">
    <property type="entry name" value="NGG1 INTERACTING FACTOR 3"/>
    <property type="match status" value="1"/>
</dbReference>
<dbReference type="RefSeq" id="WP_330975186.1">
    <property type="nucleotide sequence ID" value="NZ_JAZGLY010000006.1"/>
</dbReference>